<dbReference type="OrthoDB" id="9805870at2"/>
<dbReference type="GO" id="GO:0004730">
    <property type="term" value="F:pseudouridylate synthase activity"/>
    <property type="evidence" value="ECO:0007669"/>
    <property type="project" value="UniProtKB-UniRule"/>
</dbReference>
<dbReference type="GO" id="GO:0046113">
    <property type="term" value="P:nucleobase catabolic process"/>
    <property type="evidence" value="ECO:0007669"/>
    <property type="project" value="UniProtKB-UniRule"/>
</dbReference>
<feature type="active site" description="Proton donor" evidence="6">
    <location>
        <position position="25"/>
    </location>
</feature>
<feature type="active site" description="Nucleophile" evidence="6">
    <location>
        <position position="159"/>
    </location>
</feature>
<comment type="subunit">
    <text evidence="6">Homotrimer.</text>
</comment>
<evidence type="ECO:0000256" key="1">
    <source>
        <dbReference type="ARBA" id="ARBA00022723"/>
    </source>
</evidence>
<keyword evidence="5 6" id="KW-0326">Glycosidase</keyword>
<comment type="similarity">
    <text evidence="6">Belongs to the pseudouridine-5'-phosphate glycosidase family.</text>
</comment>
<comment type="cofactor">
    <cofactor evidence="6">
        <name>Mn(2+)</name>
        <dbReference type="ChEBI" id="CHEBI:29035"/>
    </cofactor>
    <text evidence="6">Binds 1 Mn(2+) ion per subunit.</text>
</comment>
<keyword evidence="2 6" id="KW-0378">Hydrolase</keyword>
<organism evidence="7 8">
    <name type="scientific">Georgenia ruanii</name>
    <dbReference type="NCBI Taxonomy" id="348442"/>
    <lineage>
        <taxon>Bacteria</taxon>
        <taxon>Bacillati</taxon>
        <taxon>Actinomycetota</taxon>
        <taxon>Actinomycetes</taxon>
        <taxon>Micrococcales</taxon>
        <taxon>Bogoriellaceae</taxon>
        <taxon>Georgenia</taxon>
    </lineage>
</organism>
<dbReference type="GO" id="GO:0005737">
    <property type="term" value="C:cytoplasm"/>
    <property type="evidence" value="ECO:0007669"/>
    <property type="project" value="TreeGrafter"/>
</dbReference>
<feature type="binding site" evidence="6">
    <location>
        <position position="86"/>
    </location>
    <ligand>
        <name>substrate</name>
    </ligand>
</feature>
<feature type="binding site" evidence="6">
    <location>
        <position position="138"/>
    </location>
    <ligand>
        <name>Mn(2+)</name>
        <dbReference type="ChEBI" id="CHEBI:29035"/>
    </ligand>
</feature>
<dbReference type="Proteomes" id="UP000429644">
    <property type="component" value="Unassembled WGS sequence"/>
</dbReference>
<evidence type="ECO:0000313" key="8">
    <source>
        <dbReference type="Proteomes" id="UP000429644"/>
    </source>
</evidence>
<dbReference type="InterPro" id="IPR022830">
    <property type="entry name" value="Indigdn_synthA-like"/>
</dbReference>
<evidence type="ECO:0000256" key="4">
    <source>
        <dbReference type="ARBA" id="ARBA00023239"/>
    </source>
</evidence>
<dbReference type="PANTHER" id="PTHR42909:SF1">
    <property type="entry name" value="CARBOHYDRATE KINASE PFKB DOMAIN-CONTAINING PROTEIN"/>
    <property type="match status" value="1"/>
</dbReference>
<keyword evidence="4 6" id="KW-0456">Lyase</keyword>
<sequence length="316" mass="32800">MMSRIALSDAVAAALAEGRPVVALESTIISHGLPRPRNLAAARHFESLLLGSGVTPATIAVIDGVARVGLNDAQLARIAEDPGVTKVSVRDLAPAMTQRASGATTVAATALLAHRAGIRVFSTGGLGGVHRGAAQSFDESADLVALAGLPITVVSAGTKSILDVPATLERMETLSITVLGYRTSRYPGFYLADSGLGMDWRVETPAEVVEVMVAQDALDLRRAILVANPLPGEKQLDPALHDRVLADALGRAEAEGVTGKDTTPFLLAYFREHTGGASLEVNVELAANNIVLGGQIAREWARRGAPDAPAGAGDRD</sequence>
<dbReference type="RefSeq" id="WP_152232981.1">
    <property type="nucleotide sequence ID" value="NZ_BAAAOT010000025.1"/>
</dbReference>
<feature type="binding site" evidence="6">
    <location>
        <position position="106"/>
    </location>
    <ligand>
        <name>substrate</name>
    </ligand>
</feature>
<protein>
    <recommendedName>
        <fullName evidence="6">Pseudouridine-5'-phosphate glycosidase</fullName>
        <shortName evidence="6">PsiMP glycosidase</shortName>
        <ecNumber evidence="6">4.2.1.70</ecNumber>
    </recommendedName>
</protein>
<evidence type="ECO:0000256" key="5">
    <source>
        <dbReference type="ARBA" id="ARBA00023295"/>
    </source>
</evidence>
<feature type="binding site" evidence="6">
    <location>
        <begin position="140"/>
        <end position="142"/>
    </location>
    <ligand>
        <name>substrate</name>
    </ligand>
</feature>
<evidence type="ECO:0000256" key="2">
    <source>
        <dbReference type="ARBA" id="ARBA00022801"/>
    </source>
</evidence>
<dbReference type="Pfam" id="PF04227">
    <property type="entry name" value="Indigoidine_A"/>
    <property type="match status" value="1"/>
</dbReference>
<dbReference type="GO" id="GO:0016798">
    <property type="term" value="F:hydrolase activity, acting on glycosyl bonds"/>
    <property type="evidence" value="ECO:0007669"/>
    <property type="project" value="UniProtKB-KW"/>
</dbReference>
<dbReference type="GO" id="GO:0046872">
    <property type="term" value="F:metal ion binding"/>
    <property type="evidence" value="ECO:0007669"/>
    <property type="project" value="UniProtKB-KW"/>
</dbReference>
<dbReference type="AlphaFoldDB" id="A0A7J9UZW9"/>
<comment type="function">
    <text evidence="6">Catalyzes the reversible cleavage of pseudouridine 5'-phosphate (PsiMP) to ribose 5-phosphate and uracil. Functions biologically in the cleavage direction, as part of a pseudouridine degradation pathway.</text>
</comment>
<keyword evidence="8" id="KW-1185">Reference proteome</keyword>
<evidence type="ECO:0000256" key="6">
    <source>
        <dbReference type="HAMAP-Rule" id="MF_01876"/>
    </source>
</evidence>
<name>A0A7J9UZW9_9MICO</name>
<comment type="caution">
    <text evidence="7">The sequence shown here is derived from an EMBL/GenBank/DDBJ whole genome shotgun (WGS) entry which is preliminary data.</text>
</comment>
<dbReference type="EC" id="4.2.1.70" evidence="6"/>
<accession>A0A7J9UZW9</accession>
<gene>
    <name evidence="6" type="primary">psuG</name>
    <name evidence="7" type="ORF">GB882_16080</name>
</gene>
<reference evidence="7 8" key="1">
    <citation type="submission" date="2019-10" db="EMBL/GenBank/DDBJ databases">
        <title>Georgenia wutianyii sp. nov. and Georgenia yuyongxinii sp. nov. isolated from plateau pika (Ochotona curzoniae) in the Qinghai-Tibet plateau of China.</title>
        <authorList>
            <person name="Tian Z."/>
        </authorList>
    </citation>
    <scope>NUCLEOTIDE SEQUENCE [LARGE SCALE GENOMIC DNA]</scope>
    <source>
        <strain evidence="7 8">JCM 15130</strain>
    </source>
</reference>
<dbReference type="PANTHER" id="PTHR42909">
    <property type="entry name" value="ZGC:136858"/>
    <property type="match status" value="1"/>
</dbReference>
<keyword evidence="1 6" id="KW-0479">Metal-binding</keyword>
<evidence type="ECO:0000313" key="7">
    <source>
        <dbReference type="EMBL" id="MPV90191.1"/>
    </source>
</evidence>
<keyword evidence="3 6" id="KW-0464">Manganese</keyword>
<proteinExistence type="inferred from homology"/>
<dbReference type="HAMAP" id="MF_01876">
    <property type="entry name" value="PsiMP_glycosidase"/>
    <property type="match status" value="1"/>
</dbReference>
<dbReference type="InterPro" id="IPR007342">
    <property type="entry name" value="PsuG"/>
</dbReference>
<dbReference type="SUPFAM" id="SSF110581">
    <property type="entry name" value="Indigoidine synthase A-like"/>
    <property type="match status" value="1"/>
</dbReference>
<dbReference type="EMBL" id="WHPD01003464">
    <property type="protein sequence ID" value="MPV90191.1"/>
    <property type="molecule type" value="Genomic_DNA"/>
</dbReference>
<evidence type="ECO:0000256" key="3">
    <source>
        <dbReference type="ARBA" id="ARBA00023211"/>
    </source>
</evidence>
<dbReference type="Gene3D" id="3.40.1790.10">
    <property type="entry name" value="Indigoidine synthase domain"/>
    <property type="match status" value="1"/>
</dbReference>
<comment type="catalytic activity">
    <reaction evidence="6">
        <text>D-ribose 5-phosphate + uracil = psi-UMP + H2O</text>
        <dbReference type="Rhea" id="RHEA:18337"/>
        <dbReference type="ChEBI" id="CHEBI:15377"/>
        <dbReference type="ChEBI" id="CHEBI:17568"/>
        <dbReference type="ChEBI" id="CHEBI:58380"/>
        <dbReference type="ChEBI" id="CHEBI:78346"/>
        <dbReference type="EC" id="4.2.1.70"/>
    </reaction>
</comment>